<dbReference type="EMBL" id="CM039428">
    <property type="protein sequence ID" value="KAI4351428.1"/>
    <property type="molecule type" value="Genomic_DNA"/>
</dbReference>
<gene>
    <name evidence="1" type="ORF">L6164_005797</name>
</gene>
<evidence type="ECO:0000313" key="2">
    <source>
        <dbReference type="Proteomes" id="UP000828941"/>
    </source>
</evidence>
<sequence length="393" mass="45398">MEEQLQGLSWVEKEDDGLVFDVDHNLETNANLELCLVGLFLTDKVLRIPIMKERMANVWRPGRGVTIREINPGVLLFQFYHKLDITRVFNGGPWSFDNHMLILEPINPGDIVSEIPLFHVRVDVRLPLKKVKKPGGEWRVVKVKYERLGVFCFLCGVLGHTEHFCEKLFSMKSDDGARGGDWRSGWRLGKKVEVAQGGAGDKLGRVEHPQWLIHGFRDAITDCNLIDIPLEGYPYTWSRSRGTDNAVEEKLDGALALSLWLDLFQNASLHNLVAPISDHNPIVLKLFRHKRVVFKRRFRFKNAWLTEEGLEDVVHGGWNLAHNEDLSTKLKNCAKHMDRWGRDLRTKFRHEVDSLKKEMERLRVLDDLDSVTLFNSRKDHLAALLVQEDQYLR</sequence>
<evidence type="ECO:0000313" key="1">
    <source>
        <dbReference type="EMBL" id="KAI4351428.1"/>
    </source>
</evidence>
<dbReference type="Proteomes" id="UP000828941">
    <property type="component" value="Chromosome 3"/>
</dbReference>
<proteinExistence type="predicted"/>
<name>A0ACB9PSD2_BAUVA</name>
<reference evidence="1 2" key="1">
    <citation type="journal article" date="2022" name="DNA Res.">
        <title>Chromosomal-level genome assembly of the orchid tree Bauhinia variegata (Leguminosae; Cercidoideae) supports the allotetraploid origin hypothesis of Bauhinia.</title>
        <authorList>
            <person name="Zhong Y."/>
            <person name="Chen Y."/>
            <person name="Zheng D."/>
            <person name="Pang J."/>
            <person name="Liu Y."/>
            <person name="Luo S."/>
            <person name="Meng S."/>
            <person name="Qian L."/>
            <person name="Wei D."/>
            <person name="Dai S."/>
            <person name="Zhou R."/>
        </authorList>
    </citation>
    <scope>NUCLEOTIDE SEQUENCE [LARGE SCALE GENOMIC DNA]</scope>
    <source>
        <strain evidence="1">BV-YZ2020</strain>
    </source>
</reference>
<organism evidence="1 2">
    <name type="scientific">Bauhinia variegata</name>
    <name type="common">Purple orchid tree</name>
    <name type="synonym">Phanera variegata</name>
    <dbReference type="NCBI Taxonomy" id="167791"/>
    <lineage>
        <taxon>Eukaryota</taxon>
        <taxon>Viridiplantae</taxon>
        <taxon>Streptophyta</taxon>
        <taxon>Embryophyta</taxon>
        <taxon>Tracheophyta</taxon>
        <taxon>Spermatophyta</taxon>
        <taxon>Magnoliopsida</taxon>
        <taxon>eudicotyledons</taxon>
        <taxon>Gunneridae</taxon>
        <taxon>Pentapetalae</taxon>
        <taxon>rosids</taxon>
        <taxon>fabids</taxon>
        <taxon>Fabales</taxon>
        <taxon>Fabaceae</taxon>
        <taxon>Cercidoideae</taxon>
        <taxon>Cercideae</taxon>
        <taxon>Bauhiniinae</taxon>
        <taxon>Bauhinia</taxon>
    </lineage>
</organism>
<keyword evidence="2" id="KW-1185">Reference proteome</keyword>
<protein>
    <submittedName>
        <fullName evidence="1">Uncharacterized protein</fullName>
    </submittedName>
</protein>
<accession>A0ACB9PSD2</accession>
<comment type="caution">
    <text evidence="1">The sequence shown here is derived from an EMBL/GenBank/DDBJ whole genome shotgun (WGS) entry which is preliminary data.</text>
</comment>